<evidence type="ECO:0000313" key="5">
    <source>
        <dbReference type="Proteomes" id="UP000573603"/>
    </source>
</evidence>
<feature type="compositionally biased region" description="Gly residues" evidence="1">
    <location>
        <begin position="304"/>
        <end position="317"/>
    </location>
</feature>
<feature type="signal peptide" evidence="2">
    <location>
        <begin position="1"/>
        <end position="18"/>
    </location>
</feature>
<dbReference type="PROSITE" id="PS51212">
    <property type="entry name" value="WSC"/>
    <property type="match status" value="1"/>
</dbReference>
<sequence>MWSLYFLTAFVAISPAIAKESSKPCPTVTTTATLCTTCVVPACLTIETISSQRNCPFKVPTSGTSFPCSKSKCPSGCATSYTYASAYGTVTKKPKCPTTDVFDPGDTSLAARIVLLVVGQILLPLVLLAVALPQPPPKYIGCIAQTSTFSATTLPSPFTTHQCLQACAAKGSLVAIGSGTCYCDNGSASASFDLVDETRCTELCIAGDETSGKCGGQGVLSLYQINDCDGGCAKNGTIPPVVQTPCTLCGQATLVPTPTAVQRKAGSPCPFEGCKAAPAPIATPAGNSTAKICPSGGCSSNGQGGQSGSGGAGGQGGTADTQNGSSGEGSKAAPGLASESPRLYSPSILSAIAAVIFGLRFL</sequence>
<feature type="region of interest" description="Disordered" evidence="1">
    <location>
        <begin position="304"/>
        <end position="338"/>
    </location>
</feature>
<evidence type="ECO:0000256" key="2">
    <source>
        <dbReference type="SAM" id="SignalP"/>
    </source>
</evidence>
<keyword evidence="5" id="KW-1185">Reference proteome</keyword>
<organism evidence="4 5">
    <name type="scientific">Fusarium anthophilum</name>
    <dbReference type="NCBI Taxonomy" id="48485"/>
    <lineage>
        <taxon>Eukaryota</taxon>
        <taxon>Fungi</taxon>
        <taxon>Dikarya</taxon>
        <taxon>Ascomycota</taxon>
        <taxon>Pezizomycotina</taxon>
        <taxon>Sordariomycetes</taxon>
        <taxon>Hypocreomycetidae</taxon>
        <taxon>Hypocreales</taxon>
        <taxon>Nectriaceae</taxon>
        <taxon>Fusarium</taxon>
        <taxon>Fusarium fujikuroi species complex</taxon>
    </lineage>
</organism>
<feature type="chain" id="PRO_5034832982" description="WSC domain-containing protein" evidence="2">
    <location>
        <begin position="19"/>
        <end position="362"/>
    </location>
</feature>
<feature type="domain" description="WSC" evidence="3">
    <location>
        <begin position="136"/>
        <end position="226"/>
    </location>
</feature>
<evidence type="ECO:0000259" key="3">
    <source>
        <dbReference type="PROSITE" id="PS51212"/>
    </source>
</evidence>
<accession>A0A8H4ZSK9</accession>
<dbReference type="EMBL" id="JABEVY010000066">
    <property type="protein sequence ID" value="KAF5251627.1"/>
    <property type="molecule type" value="Genomic_DNA"/>
</dbReference>
<dbReference type="InterPro" id="IPR002889">
    <property type="entry name" value="WSC_carb-bd"/>
</dbReference>
<protein>
    <recommendedName>
        <fullName evidence="3">WSC domain-containing protein</fullName>
    </recommendedName>
</protein>
<proteinExistence type="predicted"/>
<name>A0A8H4ZSK9_9HYPO</name>
<reference evidence="4 5" key="1">
    <citation type="journal article" date="2020" name="BMC Genomics">
        <title>Correction to: Identification and distribution of gene clusters required for synthesis of sphingolipid metabolism inhibitors in diverse species of the filamentous fungus Fusarium.</title>
        <authorList>
            <person name="Kim H.S."/>
            <person name="Lohmar J.M."/>
            <person name="Busman M."/>
            <person name="Brown D.W."/>
            <person name="Naumann T.A."/>
            <person name="Divon H.H."/>
            <person name="Lysoe E."/>
            <person name="Uhlig S."/>
            <person name="Proctor R.H."/>
        </authorList>
    </citation>
    <scope>NUCLEOTIDE SEQUENCE [LARGE SCALE GENOMIC DNA]</scope>
    <source>
        <strain evidence="4 5">NRRL 25214</strain>
    </source>
</reference>
<dbReference type="AlphaFoldDB" id="A0A8H4ZSK9"/>
<dbReference type="Proteomes" id="UP000573603">
    <property type="component" value="Unassembled WGS sequence"/>
</dbReference>
<keyword evidence="2" id="KW-0732">Signal</keyword>
<evidence type="ECO:0000256" key="1">
    <source>
        <dbReference type="SAM" id="MobiDB-lite"/>
    </source>
</evidence>
<gene>
    <name evidence="4" type="ORF">FANTH_3237</name>
</gene>
<evidence type="ECO:0000313" key="4">
    <source>
        <dbReference type="EMBL" id="KAF5251627.1"/>
    </source>
</evidence>
<comment type="caution">
    <text evidence="4">The sequence shown here is derived from an EMBL/GenBank/DDBJ whole genome shotgun (WGS) entry which is preliminary data.</text>
</comment>